<evidence type="ECO:0000313" key="3">
    <source>
        <dbReference type="Proteomes" id="UP001153555"/>
    </source>
</evidence>
<accession>A0A9N7NBM8</accession>
<gene>
    <name evidence="2" type="ORF">SHERM_26456</name>
</gene>
<dbReference type="Proteomes" id="UP001153555">
    <property type="component" value="Unassembled WGS sequence"/>
</dbReference>
<reference evidence="2" key="1">
    <citation type="submission" date="2019-12" db="EMBL/GenBank/DDBJ databases">
        <authorList>
            <person name="Scholes J."/>
        </authorList>
    </citation>
    <scope>NUCLEOTIDE SEQUENCE</scope>
</reference>
<sequence length="194" mass="21846">MGLRSKKLSVVLLLLLCLSSPISGQFNIPARPDGLWYGDKRLEPGQILIEAFLDPVCPDSRDSWPPLKKALEDYGDRVKLITAKLWYEYIAEAFFNNQENFYGDSTFNLSRAIITDRIVKFSIKALGDSFQSAIESGFENNATDYLTRVGFKQGCIRGVYATPYFFVNGFTFAEPGSAQNYSTWRNVLDPLVGK</sequence>
<proteinExistence type="predicted"/>
<dbReference type="PANTHER" id="PTHR33875:SF2">
    <property type="entry name" value="ACR183CP"/>
    <property type="match status" value="1"/>
</dbReference>
<keyword evidence="1" id="KW-0732">Signal</keyword>
<dbReference type="Gene3D" id="3.40.30.10">
    <property type="entry name" value="Glutaredoxin"/>
    <property type="match status" value="2"/>
</dbReference>
<dbReference type="PANTHER" id="PTHR33875">
    <property type="entry name" value="OS09G0542200 PROTEIN"/>
    <property type="match status" value="1"/>
</dbReference>
<feature type="chain" id="PRO_5040302573" evidence="1">
    <location>
        <begin position="25"/>
        <end position="194"/>
    </location>
</feature>
<name>A0A9N7NBM8_STRHE</name>
<dbReference type="AlphaFoldDB" id="A0A9N7NBM8"/>
<keyword evidence="3" id="KW-1185">Reference proteome</keyword>
<comment type="caution">
    <text evidence="2">The sequence shown here is derived from an EMBL/GenBank/DDBJ whole genome shotgun (WGS) entry which is preliminary data.</text>
</comment>
<evidence type="ECO:0000256" key="1">
    <source>
        <dbReference type="SAM" id="SignalP"/>
    </source>
</evidence>
<dbReference type="OrthoDB" id="37297at2759"/>
<dbReference type="EMBL" id="CACSLK010027831">
    <property type="protein sequence ID" value="CAA0831073.1"/>
    <property type="molecule type" value="Genomic_DNA"/>
</dbReference>
<dbReference type="InterPro" id="IPR036249">
    <property type="entry name" value="Thioredoxin-like_sf"/>
</dbReference>
<organism evidence="2 3">
    <name type="scientific">Striga hermonthica</name>
    <name type="common">Purple witchweed</name>
    <name type="synonym">Buchnera hermonthica</name>
    <dbReference type="NCBI Taxonomy" id="68872"/>
    <lineage>
        <taxon>Eukaryota</taxon>
        <taxon>Viridiplantae</taxon>
        <taxon>Streptophyta</taxon>
        <taxon>Embryophyta</taxon>
        <taxon>Tracheophyta</taxon>
        <taxon>Spermatophyta</taxon>
        <taxon>Magnoliopsida</taxon>
        <taxon>eudicotyledons</taxon>
        <taxon>Gunneridae</taxon>
        <taxon>Pentapetalae</taxon>
        <taxon>asterids</taxon>
        <taxon>lamiids</taxon>
        <taxon>Lamiales</taxon>
        <taxon>Orobanchaceae</taxon>
        <taxon>Buchnereae</taxon>
        <taxon>Striga</taxon>
    </lineage>
</organism>
<feature type="signal peptide" evidence="1">
    <location>
        <begin position="1"/>
        <end position="24"/>
    </location>
</feature>
<evidence type="ECO:0000313" key="2">
    <source>
        <dbReference type="EMBL" id="CAA0831073.1"/>
    </source>
</evidence>
<protein>
    <submittedName>
        <fullName evidence="2">Thioredoxin superfamily protein</fullName>
    </submittedName>
</protein>
<dbReference type="SUPFAM" id="SSF52833">
    <property type="entry name" value="Thioredoxin-like"/>
    <property type="match status" value="1"/>
</dbReference>